<evidence type="ECO:0000313" key="2">
    <source>
        <dbReference type="Proteomes" id="UP000054988"/>
    </source>
</evidence>
<name>A0A0W0G4N6_MONRR</name>
<comment type="caution">
    <text evidence="1">The sequence shown here is derived from an EMBL/GenBank/DDBJ whole genome shotgun (WGS) entry which is preliminary data.</text>
</comment>
<proteinExistence type="predicted"/>
<protein>
    <submittedName>
        <fullName evidence="1">Uncharacterized protein</fullName>
    </submittedName>
</protein>
<sequence>MALVPILAFNFTRSVNEDNAAAKEETIKERLERAQKEEIEWLQKEFNSTQFYNFIDSKLTSTKEEAEKKALKKLEKAHITNSTNCKKQYRTAKKFFILVLQNNSKVYKPNSWVKIFSDNTASCIPDWQKTITDAMHFQSVA</sequence>
<evidence type="ECO:0000313" key="1">
    <source>
        <dbReference type="EMBL" id="KTB43548.1"/>
    </source>
</evidence>
<organism evidence="1 2">
    <name type="scientific">Moniliophthora roreri</name>
    <name type="common">Frosty pod rot fungus</name>
    <name type="synonym">Monilia roreri</name>
    <dbReference type="NCBI Taxonomy" id="221103"/>
    <lineage>
        <taxon>Eukaryota</taxon>
        <taxon>Fungi</taxon>
        <taxon>Dikarya</taxon>
        <taxon>Basidiomycota</taxon>
        <taxon>Agaricomycotina</taxon>
        <taxon>Agaricomycetes</taxon>
        <taxon>Agaricomycetidae</taxon>
        <taxon>Agaricales</taxon>
        <taxon>Marasmiineae</taxon>
        <taxon>Marasmiaceae</taxon>
        <taxon>Moniliophthora</taxon>
    </lineage>
</organism>
<dbReference type="Proteomes" id="UP000054988">
    <property type="component" value="Unassembled WGS sequence"/>
</dbReference>
<dbReference type="EMBL" id="LATX01001140">
    <property type="protein sequence ID" value="KTB43548.1"/>
    <property type="molecule type" value="Genomic_DNA"/>
</dbReference>
<dbReference type="AlphaFoldDB" id="A0A0W0G4N6"/>
<accession>A0A0W0G4N6</accession>
<gene>
    <name evidence="1" type="ORF">WG66_3876</name>
</gene>
<reference evidence="1 2" key="1">
    <citation type="submission" date="2015-12" db="EMBL/GenBank/DDBJ databases">
        <title>Draft genome sequence of Moniliophthora roreri, the causal agent of frosty pod rot of cacao.</title>
        <authorList>
            <person name="Aime M.C."/>
            <person name="Diaz-Valderrama J.R."/>
            <person name="Kijpornyongpan T."/>
            <person name="Phillips-Mora W."/>
        </authorList>
    </citation>
    <scope>NUCLEOTIDE SEQUENCE [LARGE SCALE GENOMIC DNA]</scope>
    <source>
        <strain evidence="1 2">MCA 2952</strain>
    </source>
</reference>